<dbReference type="KEGG" id="aplc:110983026"/>
<keyword evidence="5" id="KW-1185">Reference proteome</keyword>
<dbReference type="CDD" id="cd00087">
    <property type="entry name" value="FReD"/>
    <property type="match status" value="1"/>
</dbReference>
<dbReference type="PROSITE" id="PS51406">
    <property type="entry name" value="FIBRINOGEN_C_2"/>
    <property type="match status" value="1"/>
</dbReference>
<evidence type="ECO:0000313" key="5">
    <source>
        <dbReference type="Proteomes" id="UP000694845"/>
    </source>
</evidence>
<dbReference type="InterPro" id="IPR014716">
    <property type="entry name" value="Fibrinogen_a/b/g_C_1"/>
</dbReference>
<organism evidence="5 6">
    <name type="scientific">Acanthaster planci</name>
    <name type="common">Crown-of-thorns starfish</name>
    <dbReference type="NCBI Taxonomy" id="133434"/>
    <lineage>
        <taxon>Eukaryota</taxon>
        <taxon>Metazoa</taxon>
        <taxon>Echinodermata</taxon>
        <taxon>Eleutherozoa</taxon>
        <taxon>Asterozoa</taxon>
        <taxon>Asteroidea</taxon>
        <taxon>Valvatacea</taxon>
        <taxon>Valvatida</taxon>
        <taxon>Acanthasteridae</taxon>
        <taxon>Acanthaster</taxon>
    </lineage>
</organism>
<dbReference type="OrthoDB" id="7972392at2759"/>
<feature type="domain" description="Apple" evidence="3">
    <location>
        <begin position="30"/>
        <end position="111"/>
    </location>
</feature>
<evidence type="ECO:0000259" key="3">
    <source>
        <dbReference type="PROSITE" id="PS50948"/>
    </source>
</evidence>
<dbReference type="PROSITE" id="PS50948">
    <property type="entry name" value="PAN"/>
    <property type="match status" value="1"/>
</dbReference>
<dbReference type="Gene3D" id="3.90.215.10">
    <property type="entry name" value="Gamma Fibrinogen, chain A, domain 1"/>
    <property type="match status" value="1"/>
</dbReference>
<proteinExistence type="predicted"/>
<dbReference type="SMART" id="SM00186">
    <property type="entry name" value="FBG"/>
    <property type="match status" value="1"/>
</dbReference>
<sequence length="350" mass="39719">MACLICILGVIPRLIFLSTAVLATGTIDRCTNQRQQVMQAVHNSVLRGSAYNTIIVRFPAVCGRECALDRRCKSFNFSKCHKICELNRGTREEYPEYFAAALGTAYFSEFGEDEDTNLTSSIGSSASFYRSCGELYEAGYHSSGIFAIYAEGLLTSSGLCVYCDMETEGGGWIVLQRRHDSSEDFYRSWNEYRIGFGNLSSNFWLGNDILAKLTANRSWTLRVDLEDWDGHRAWAKYPDFKVSPDLYRLEIGRYDNGSTAGDALSYNRGLPFSTKDRDNDEYNSSHCAVVLHGAWWFGKCGFSHLNGRYYSISEEILFPGIVWYKWKRVVRLSLKSCSIKIRETALHPWG</sequence>
<gene>
    <name evidence="6" type="primary">LOC110983026</name>
</gene>
<evidence type="ECO:0000256" key="2">
    <source>
        <dbReference type="SAM" id="SignalP"/>
    </source>
</evidence>
<dbReference type="GeneID" id="110983026"/>
<protein>
    <submittedName>
        <fullName evidence="6">Ficolin-3-like</fullName>
    </submittedName>
</protein>
<dbReference type="InterPro" id="IPR020837">
    <property type="entry name" value="Fibrinogen_CS"/>
</dbReference>
<dbReference type="InterPro" id="IPR050373">
    <property type="entry name" value="Fibrinogen_C-term_domain"/>
</dbReference>
<dbReference type="PROSITE" id="PS00514">
    <property type="entry name" value="FIBRINOGEN_C_1"/>
    <property type="match status" value="1"/>
</dbReference>
<feature type="signal peptide" evidence="2">
    <location>
        <begin position="1"/>
        <end position="23"/>
    </location>
</feature>
<dbReference type="InterPro" id="IPR002181">
    <property type="entry name" value="Fibrinogen_a/b/g_C_dom"/>
</dbReference>
<dbReference type="NCBIfam" id="NF040941">
    <property type="entry name" value="GGGWT_bact"/>
    <property type="match status" value="1"/>
</dbReference>
<evidence type="ECO:0000259" key="4">
    <source>
        <dbReference type="PROSITE" id="PS51406"/>
    </source>
</evidence>
<name>A0A8B7Z2G8_ACAPL</name>
<dbReference type="InterPro" id="IPR003609">
    <property type="entry name" value="Pan_app"/>
</dbReference>
<dbReference type="Pfam" id="PF00147">
    <property type="entry name" value="Fibrinogen_C"/>
    <property type="match status" value="1"/>
</dbReference>
<dbReference type="SUPFAM" id="SSF57414">
    <property type="entry name" value="Hairpin loop containing domain-like"/>
    <property type="match status" value="1"/>
</dbReference>
<dbReference type="InterPro" id="IPR036056">
    <property type="entry name" value="Fibrinogen-like_C"/>
</dbReference>
<evidence type="ECO:0000313" key="6">
    <source>
        <dbReference type="RefSeq" id="XP_022097576.1"/>
    </source>
</evidence>
<accession>A0A8B7Z2G8</accession>
<dbReference type="Pfam" id="PF00024">
    <property type="entry name" value="PAN_1"/>
    <property type="match status" value="1"/>
</dbReference>
<dbReference type="PANTHER" id="PTHR19143:SF458">
    <property type="entry name" value="FIBRINOGEN C-TERMINAL DOMAIN-CONTAINING PROTEIN-RELATED"/>
    <property type="match status" value="1"/>
</dbReference>
<reference evidence="6" key="1">
    <citation type="submission" date="2025-08" db="UniProtKB">
        <authorList>
            <consortium name="RefSeq"/>
        </authorList>
    </citation>
    <scope>IDENTIFICATION</scope>
</reference>
<dbReference type="RefSeq" id="XP_022097576.1">
    <property type="nucleotide sequence ID" value="XM_022241884.1"/>
</dbReference>
<dbReference type="GO" id="GO:0005615">
    <property type="term" value="C:extracellular space"/>
    <property type="evidence" value="ECO:0007669"/>
    <property type="project" value="TreeGrafter"/>
</dbReference>
<dbReference type="AlphaFoldDB" id="A0A8B7Z2G8"/>
<dbReference type="OMA" id="MACLICI"/>
<keyword evidence="1" id="KW-1015">Disulfide bond</keyword>
<feature type="domain" description="Fibrinogen C-terminal" evidence="4">
    <location>
        <begin position="123"/>
        <end position="345"/>
    </location>
</feature>
<feature type="chain" id="PRO_5034796519" evidence="2">
    <location>
        <begin position="24"/>
        <end position="350"/>
    </location>
</feature>
<keyword evidence="2" id="KW-0732">Signal</keyword>
<dbReference type="PANTHER" id="PTHR19143">
    <property type="entry name" value="FIBRINOGEN/TENASCIN/ANGIOPOEITIN"/>
    <property type="match status" value="1"/>
</dbReference>
<dbReference type="Proteomes" id="UP000694845">
    <property type="component" value="Unplaced"/>
</dbReference>
<dbReference type="SUPFAM" id="SSF56496">
    <property type="entry name" value="Fibrinogen C-terminal domain-like"/>
    <property type="match status" value="1"/>
</dbReference>
<evidence type="ECO:0000256" key="1">
    <source>
        <dbReference type="ARBA" id="ARBA00023157"/>
    </source>
</evidence>